<dbReference type="InterPro" id="IPR009057">
    <property type="entry name" value="Homeodomain-like_sf"/>
</dbReference>
<comment type="caution">
    <text evidence="6">The sequence shown here is derived from an EMBL/GenBank/DDBJ whole genome shotgun (WGS) entry which is preliminary data.</text>
</comment>
<dbReference type="PANTHER" id="PTHR32071:SF57">
    <property type="entry name" value="C4-DICARBOXYLATE TRANSPORT TRANSCRIPTIONAL REGULATORY PROTEIN DCTD"/>
    <property type="match status" value="1"/>
</dbReference>
<organism evidence="6 7">
    <name type="scientific">Polyangium spumosum</name>
    <dbReference type="NCBI Taxonomy" id="889282"/>
    <lineage>
        <taxon>Bacteria</taxon>
        <taxon>Pseudomonadati</taxon>
        <taxon>Myxococcota</taxon>
        <taxon>Polyangia</taxon>
        <taxon>Polyangiales</taxon>
        <taxon>Polyangiaceae</taxon>
        <taxon>Polyangium</taxon>
    </lineage>
</organism>
<keyword evidence="2" id="KW-0067">ATP-binding</keyword>
<dbReference type="GO" id="GO:0006355">
    <property type="term" value="P:regulation of DNA-templated transcription"/>
    <property type="evidence" value="ECO:0007669"/>
    <property type="project" value="InterPro"/>
</dbReference>
<keyword evidence="1" id="KW-0547">Nucleotide-binding</keyword>
<dbReference type="SUPFAM" id="SSF52540">
    <property type="entry name" value="P-loop containing nucleoside triphosphate hydrolases"/>
    <property type="match status" value="1"/>
</dbReference>
<dbReference type="Gene3D" id="1.10.8.60">
    <property type="match status" value="1"/>
</dbReference>
<dbReference type="InterPro" id="IPR002197">
    <property type="entry name" value="HTH_Fis"/>
</dbReference>
<dbReference type="CDD" id="cd00060">
    <property type="entry name" value="FHA"/>
    <property type="match status" value="1"/>
</dbReference>
<evidence type="ECO:0000313" key="7">
    <source>
        <dbReference type="Proteomes" id="UP000440224"/>
    </source>
</evidence>
<reference evidence="6 7" key="1">
    <citation type="submission" date="2019-10" db="EMBL/GenBank/DDBJ databases">
        <title>A soil myxobacterium in the family Polyangiaceae.</title>
        <authorList>
            <person name="Li Y."/>
            <person name="Wang J."/>
        </authorList>
    </citation>
    <scope>NUCLEOTIDE SEQUENCE [LARGE SCALE GENOMIC DNA]</scope>
    <source>
        <strain evidence="6 7">DSM 14734</strain>
    </source>
</reference>
<evidence type="ECO:0000256" key="2">
    <source>
        <dbReference type="ARBA" id="ARBA00022840"/>
    </source>
</evidence>
<dbReference type="InterPro" id="IPR003593">
    <property type="entry name" value="AAA+_ATPase"/>
</dbReference>
<dbReference type="EMBL" id="WJIE01000026">
    <property type="protein sequence ID" value="MRG98168.1"/>
    <property type="molecule type" value="Genomic_DNA"/>
</dbReference>
<evidence type="ECO:0000256" key="1">
    <source>
        <dbReference type="ARBA" id="ARBA00022741"/>
    </source>
</evidence>
<sequence length="424" mass="46029">MTRPGLPPTTEEHRPPTAEQADRGRPVLLAAFPESAALPTPPLGKPVGRLWLADAGIVDAKVSGQHLAFMFEGGRWKVEDLGSRNFTYRNGHRLEAGTKVPIEDGTVLRIGGTLLVFREAYRGPLRPVEPLGSLVGPFGLTDVRAAVAAIGVRRMHPVLIEGPTGTGKEALAQEVARALGRLHKYTAVNVAGIPETLFEGQLFGWERGAFSGSVEARPGVLRSHHGGAVFLDELGELPTSSQPKLLRVLDGHGVMSLGGARELPVDVAIVAATNRDLTECVERGTFRRDLLARFTYRVRLPSLAKRPEDLFAMMRALWERRYGQLDFGRMRVDVEAVELLMLQGWPGNVRDLDRVVASMDPGMGIKLSAVEQVLGVRASPAAPPPTVEAIEKAIAEAGNKSEAARRLGISRGYLQRRLDEKKGK</sequence>
<dbReference type="Pfam" id="PF00158">
    <property type="entry name" value="Sigma54_activat"/>
    <property type="match status" value="1"/>
</dbReference>
<dbReference type="GO" id="GO:0043565">
    <property type="term" value="F:sequence-specific DNA binding"/>
    <property type="evidence" value="ECO:0007669"/>
    <property type="project" value="InterPro"/>
</dbReference>
<keyword evidence="7" id="KW-1185">Reference proteome</keyword>
<evidence type="ECO:0000259" key="4">
    <source>
        <dbReference type="PROSITE" id="PS50006"/>
    </source>
</evidence>
<dbReference type="SUPFAM" id="SSF49879">
    <property type="entry name" value="SMAD/FHA domain"/>
    <property type="match status" value="1"/>
</dbReference>
<feature type="domain" description="Sigma-54 factor interaction" evidence="5">
    <location>
        <begin position="157"/>
        <end position="356"/>
    </location>
</feature>
<dbReference type="PROSITE" id="PS50045">
    <property type="entry name" value="SIGMA54_INTERACT_4"/>
    <property type="match status" value="1"/>
</dbReference>
<dbReference type="RefSeq" id="WP_153824941.1">
    <property type="nucleotide sequence ID" value="NZ_WJIE01000026.1"/>
</dbReference>
<dbReference type="Gene3D" id="1.10.10.60">
    <property type="entry name" value="Homeodomain-like"/>
    <property type="match status" value="1"/>
</dbReference>
<dbReference type="SUPFAM" id="SSF46689">
    <property type="entry name" value="Homeodomain-like"/>
    <property type="match status" value="1"/>
</dbReference>
<accession>A0A6N7Q1H6</accession>
<dbReference type="InterPro" id="IPR008984">
    <property type="entry name" value="SMAD_FHA_dom_sf"/>
</dbReference>
<gene>
    <name evidence="6" type="ORF">GF068_40595</name>
</gene>
<dbReference type="Pfam" id="PF00498">
    <property type="entry name" value="FHA"/>
    <property type="match status" value="1"/>
</dbReference>
<dbReference type="GO" id="GO:0005524">
    <property type="term" value="F:ATP binding"/>
    <property type="evidence" value="ECO:0007669"/>
    <property type="project" value="UniProtKB-KW"/>
</dbReference>
<feature type="region of interest" description="Disordered" evidence="3">
    <location>
        <begin position="1"/>
        <end position="23"/>
    </location>
</feature>
<evidence type="ECO:0000259" key="5">
    <source>
        <dbReference type="PROSITE" id="PS50045"/>
    </source>
</evidence>
<protein>
    <submittedName>
        <fullName evidence="6">FHA domain-containing protein</fullName>
    </submittedName>
</protein>
<dbReference type="InterPro" id="IPR002078">
    <property type="entry name" value="Sigma_54_int"/>
</dbReference>
<evidence type="ECO:0000256" key="3">
    <source>
        <dbReference type="SAM" id="MobiDB-lite"/>
    </source>
</evidence>
<dbReference type="Gene3D" id="3.40.50.300">
    <property type="entry name" value="P-loop containing nucleotide triphosphate hydrolases"/>
    <property type="match status" value="1"/>
</dbReference>
<dbReference type="SMART" id="SM00382">
    <property type="entry name" value="AAA"/>
    <property type="match status" value="1"/>
</dbReference>
<dbReference type="InterPro" id="IPR000253">
    <property type="entry name" value="FHA_dom"/>
</dbReference>
<dbReference type="AlphaFoldDB" id="A0A6N7Q1H6"/>
<dbReference type="Proteomes" id="UP000440224">
    <property type="component" value="Unassembled WGS sequence"/>
</dbReference>
<dbReference type="Pfam" id="PF02954">
    <property type="entry name" value="HTH_8"/>
    <property type="match status" value="1"/>
</dbReference>
<feature type="domain" description="FHA" evidence="4">
    <location>
        <begin position="45"/>
        <end position="94"/>
    </location>
</feature>
<dbReference type="InterPro" id="IPR027417">
    <property type="entry name" value="P-loop_NTPase"/>
</dbReference>
<name>A0A6N7Q1H6_9BACT</name>
<evidence type="ECO:0000313" key="6">
    <source>
        <dbReference type="EMBL" id="MRG98168.1"/>
    </source>
</evidence>
<dbReference type="CDD" id="cd00009">
    <property type="entry name" value="AAA"/>
    <property type="match status" value="1"/>
</dbReference>
<dbReference type="PANTHER" id="PTHR32071">
    <property type="entry name" value="TRANSCRIPTIONAL REGULATORY PROTEIN"/>
    <property type="match status" value="1"/>
</dbReference>
<dbReference type="PROSITE" id="PS50006">
    <property type="entry name" value="FHA_DOMAIN"/>
    <property type="match status" value="1"/>
</dbReference>
<proteinExistence type="predicted"/>
<dbReference type="OrthoDB" id="9783862at2"/>
<feature type="compositionally biased region" description="Basic and acidic residues" evidence="3">
    <location>
        <begin position="10"/>
        <end position="23"/>
    </location>
</feature>
<dbReference type="Gene3D" id="2.60.200.20">
    <property type="match status" value="1"/>
</dbReference>